<organism evidence="1 2">
    <name type="scientific">Littorina saxatilis</name>
    <dbReference type="NCBI Taxonomy" id="31220"/>
    <lineage>
        <taxon>Eukaryota</taxon>
        <taxon>Metazoa</taxon>
        <taxon>Spiralia</taxon>
        <taxon>Lophotrochozoa</taxon>
        <taxon>Mollusca</taxon>
        <taxon>Gastropoda</taxon>
        <taxon>Caenogastropoda</taxon>
        <taxon>Littorinimorpha</taxon>
        <taxon>Littorinoidea</taxon>
        <taxon>Littorinidae</taxon>
        <taxon>Littorina</taxon>
    </lineage>
</organism>
<dbReference type="EMBL" id="JBAMIC010000014">
    <property type="protein sequence ID" value="KAK7096356.1"/>
    <property type="molecule type" value="Genomic_DNA"/>
</dbReference>
<reference evidence="1 2" key="1">
    <citation type="submission" date="2024-02" db="EMBL/GenBank/DDBJ databases">
        <title>Chromosome-scale genome assembly of the rough periwinkle Littorina saxatilis.</title>
        <authorList>
            <person name="De Jode A."/>
            <person name="Faria R."/>
            <person name="Formenti G."/>
            <person name="Sims Y."/>
            <person name="Smith T.P."/>
            <person name="Tracey A."/>
            <person name="Wood J.M.D."/>
            <person name="Zagrodzka Z.B."/>
            <person name="Johannesson K."/>
            <person name="Butlin R.K."/>
            <person name="Leder E.H."/>
        </authorList>
    </citation>
    <scope>NUCLEOTIDE SEQUENCE [LARGE SCALE GENOMIC DNA]</scope>
    <source>
        <strain evidence="1">Snail1</strain>
        <tissue evidence="1">Muscle</tissue>
    </source>
</reference>
<evidence type="ECO:0000313" key="1">
    <source>
        <dbReference type="EMBL" id="KAK7096356.1"/>
    </source>
</evidence>
<name>A0AAN9AZG0_9CAEN</name>
<proteinExistence type="predicted"/>
<keyword evidence="2" id="KW-1185">Reference proteome</keyword>
<sequence length="80" mass="8708">MVDLRNVHFSQLQSVDVETLNEISIIQASRLNTHWTATGSAACSCRGKCHNMKCKCKRAGLPCSTKCHPKSAIACKNTSS</sequence>
<protein>
    <submittedName>
        <fullName evidence="1">Uncharacterized protein</fullName>
    </submittedName>
</protein>
<dbReference type="Proteomes" id="UP001374579">
    <property type="component" value="Unassembled WGS sequence"/>
</dbReference>
<dbReference type="AlphaFoldDB" id="A0AAN9AZG0"/>
<accession>A0AAN9AZG0</accession>
<gene>
    <name evidence="1" type="ORF">V1264_005658</name>
</gene>
<evidence type="ECO:0000313" key="2">
    <source>
        <dbReference type="Proteomes" id="UP001374579"/>
    </source>
</evidence>
<comment type="caution">
    <text evidence="1">The sequence shown here is derived from an EMBL/GenBank/DDBJ whole genome shotgun (WGS) entry which is preliminary data.</text>
</comment>